<evidence type="ECO:0000256" key="6">
    <source>
        <dbReference type="ARBA" id="ARBA00022989"/>
    </source>
</evidence>
<dbReference type="eggNOG" id="COG1575">
    <property type="taxonomic scope" value="Bacteria"/>
</dbReference>
<dbReference type="Gene3D" id="1.10.357.140">
    <property type="entry name" value="UbiA prenyltransferase"/>
    <property type="match status" value="1"/>
</dbReference>
<dbReference type="PANTHER" id="PTHR13929">
    <property type="entry name" value="1,4-DIHYDROXY-2-NAPHTHOATE OCTAPRENYLTRANSFERASE"/>
    <property type="match status" value="1"/>
</dbReference>
<dbReference type="UniPathway" id="UPA00079">
    <property type="reaction ID" value="UER00168"/>
</dbReference>
<dbReference type="GO" id="GO:0042371">
    <property type="term" value="P:vitamin K biosynthetic process"/>
    <property type="evidence" value="ECO:0007669"/>
    <property type="project" value="TreeGrafter"/>
</dbReference>
<dbReference type="InterPro" id="IPR004657">
    <property type="entry name" value="MenA"/>
</dbReference>
<dbReference type="PANTHER" id="PTHR13929:SF0">
    <property type="entry name" value="UBIA PRENYLTRANSFERASE DOMAIN-CONTAINING PROTEIN 1"/>
    <property type="match status" value="1"/>
</dbReference>
<keyword evidence="11" id="KW-1185">Reference proteome</keyword>
<comment type="function">
    <text evidence="8">Conversion of 1,4-dihydroxy-2-naphthoate (DHNA) to demethylmenaquinone (DMK).</text>
</comment>
<dbReference type="CDD" id="cd13962">
    <property type="entry name" value="PT_UbiA_UBIAD1"/>
    <property type="match status" value="1"/>
</dbReference>
<dbReference type="HAMAP" id="MF_01937">
    <property type="entry name" value="MenA_1"/>
    <property type="match status" value="1"/>
</dbReference>
<evidence type="ECO:0000313" key="11">
    <source>
        <dbReference type="Proteomes" id="UP000002007"/>
    </source>
</evidence>
<dbReference type="STRING" id="288705.RSal33209_2702"/>
<dbReference type="NCBIfam" id="NF004751">
    <property type="entry name" value="PRK06080.1-3"/>
    <property type="match status" value="1"/>
</dbReference>
<keyword evidence="6 8" id="KW-1133">Transmembrane helix</keyword>
<feature type="transmembrane region" description="Helical" evidence="8">
    <location>
        <begin position="173"/>
        <end position="194"/>
    </location>
</feature>
<dbReference type="KEGG" id="rsa:RSal33209_2702"/>
<evidence type="ECO:0000256" key="3">
    <source>
        <dbReference type="ARBA" id="ARBA00022475"/>
    </source>
</evidence>
<dbReference type="EMBL" id="CP000910">
    <property type="protein sequence ID" value="ABY24427.1"/>
    <property type="molecule type" value="Genomic_DNA"/>
</dbReference>
<dbReference type="EC" id="2.5.1.74" evidence="8 9"/>
<dbReference type="AlphaFoldDB" id="A9WRZ5"/>
<dbReference type="InterPro" id="IPR026046">
    <property type="entry name" value="UBIAD1"/>
</dbReference>
<feature type="transmembrane region" description="Helical" evidence="8">
    <location>
        <begin position="143"/>
        <end position="167"/>
    </location>
</feature>
<dbReference type="HOGENOM" id="CLU_043611_1_0_11"/>
<evidence type="ECO:0000256" key="1">
    <source>
        <dbReference type="ARBA" id="ARBA00004141"/>
    </source>
</evidence>
<evidence type="ECO:0000256" key="4">
    <source>
        <dbReference type="ARBA" id="ARBA00022679"/>
    </source>
</evidence>
<evidence type="ECO:0000256" key="5">
    <source>
        <dbReference type="ARBA" id="ARBA00022692"/>
    </source>
</evidence>
<dbReference type="InterPro" id="IPR044878">
    <property type="entry name" value="UbiA_sf"/>
</dbReference>
<organism evidence="10 11">
    <name type="scientific">Renibacterium salmoninarum (strain ATCC 33209 / DSM 20767 / JCM 11484 / NBRC 15589 / NCIMB 2235)</name>
    <dbReference type="NCBI Taxonomy" id="288705"/>
    <lineage>
        <taxon>Bacteria</taxon>
        <taxon>Bacillati</taxon>
        <taxon>Actinomycetota</taxon>
        <taxon>Actinomycetes</taxon>
        <taxon>Micrococcales</taxon>
        <taxon>Micrococcaceae</taxon>
        <taxon>Renibacterium</taxon>
    </lineage>
</organism>
<name>A9WRZ5_RENSM</name>
<evidence type="ECO:0000313" key="10">
    <source>
        <dbReference type="EMBL" id="ABY24427.1"/>
    </source>
</evidence>
<evidence type="ECO:0000256" key="7">
    <source>
        <dbReference type="ARBA" id="ARBA00023136"/>
    </source>
</evidence>
<feature type="transmembrane region" description="Helical" evidence="8">
    <location>
        <begin position="223"/>
        <end position="239"/>
    </location>
</feature>
<dbReference type="GO" id="GO:0009234">
    <property type="term" value="P:menaquinone biosynthetic process"/>
    <property type="evidence" value="ECO:0007669"/>
    <property type="project" value="UniProtKB-UniRule"/>
</dbReference>
<dbReference type="PIRSF" id="PIRSF005355">
    <property type="entry name" value="UBIAD1"/>
    <property type="match status" value="1"/>
</dbReference>
<dbReference type="Proteomes" id="UP000002007">
    <property type="component" value="Chromosome"/>
</dbReference>
<evidence type="ECO:0000256" key="9">
    <source>
        <dbReference type="NCBIfam" id="TIGR00751"/>
    </source>
</evidence>
<evidence type="ECO:0000256" key="8">
    <source>
        <dbReference type="HAMAP-Rule" id="MF_01937"/>
    </source>
</evidence>
<feature type="transmembrane region" description="Helical" evidence="8">
    <location>
        <begin position="275"/>
        <end position="295"/>
    </location>
</feature>
<accession>A9WRZ5</accession>
<dbReference type="GO" id="GO:0046428">
    <property type="term" value="F:1,4-dihydroxy-2-naphthoate polyprenyltransferase activity"/>
    <property type="evidence" value="ECO:0007669"/>
    <property type="project" value="UniProtKB-UniRule"/>
</dbReference>
<feature type="transmembrane region" description="Helical" evidence="8">
    <location>
        <begin position="245"/>
        <end position="263"/>
    </location>
</feature>
<keyword evidence="4 8" id="KW-0808">Transferase</keyword>
<dbReference type="GO" id="GO:0005886">
    <property type="term" value="C:plasma membrane"/>
    <property type="evidence" value="ECO:0007669"/>
    <property type="project" value="UniProtKB-SubCell"/>
</dbReference>
<comment type="subcellular location">
    <subcellularLocation>
        <location evidence="8">Cell membrane</location>
        <topology evidence="8">Multi-pass membrane protein</topology>
    </subcellularLocation>
    <subcellularLocation>
        <location evidence="1">Membrane</location>
        <topology evidence="1">Multi-pass membrane protein</topology>
    </subcellularLocation>
</comment>
<comment type="pathway">
    <text evidence="8">Quinol/quinone metabolism; menaquinone biosynthesis; menaquinol from 1,4-dihydroxy-2-naphthoate: step 1/2.</text>
</comment>
<comment type="catalytic activity">
    <reaction evidence="8">
        <text>an all-trans-polyprenyl diphosphate + 1,4-dihydroxy-2-naphthoate + H(+) = a 2-demethylmenaquinol + CO2 + diphosphate</text>
        <dbReference type="Rhea" id="RHEA:26478"/>
        <dbReference type="Rhea" id="RHEA-COMP:9563"/>
        <dbReference type="Rhea" id="RHEA-COMP:9564"/>
        <dbReference type="ChEBI" id="CHEBI:11173"/>
        <dbReference type="ChEBI" id="CHEBI:15378"/>
        <dbReference type="ChEBI" id="CHEBI:16526"/>
        <dbReference type="ChEBI" id="CHEBI:33019"/>
        <dbReference type="ChEBI" id="CHEBI:55437"/>
        <dbReference type="ChEBI" id="CHEBI:58914"/>
        <dbReference type="EC" id="2.5.1.74"/>
    </reaction>
</comment>
<dbReference type="NCBIfam" id="TIGR00751">
    <property type="entry name" value="menA"/>
    <property type="match status" value="1"/>
</dbReference>
<gene>
    <name evidence="8" type="primary">menA</name>
    <name evidence="10" type="ordered locus">RSal33209_2702</name>
</gene>
<dbReference type="InterPro" id="IPR000537">
    <property type="entry name" value="UbiA_prenyltransferase"/>
</dbReference>
<dbReference type="Pfam" id="PF01040">
    <property type="entry name" value="UbiA"/>
    <property type="match status" value="1"/>
</dbReference>
<comment type="similarity">
    <text evidence="8">Belongs to the MenA family. Type 1 subfamily.</text>
</comment>
<proteinExistence type="inferred from homology"/>
<keyword evidence="2 8" id="KW-0474">Menaquinone biosynthesis</keyword>
<feature type="transmembrane region" description="Helical" evidence="8">
    <location>
        <begin position="97"/>
        <end position="114"/>
    </location>
</feature>
<dbReference type="RefSeq" id="WP_012246082.1">
    <property type="nucleotide sequence ID" value="NC_010168.1"/>
</dbReference>
<reference evidence="11" key="1">
    <citation type="journal article" date="2008" name="J. Bacteriol.">
        <title>Genome sequence of the fish pathogen Renibacterium salmoninarum suggests reductive evolution away from an environmental Arthrobacter ancestor.</title>
        <authorList>
            <person name="Wiens G.D."/>
            <person name="Rockey D.D."/>
            <person name="Wu Z."/>
            <person name="Chang J."/>
            <person name="Levy R."/>
            <person name="Crane S."/>
            <person name="Chen D.S."/>
            <person name="Capri G.R."/>
            <person name="Burnett J.R."/>
            <person name="Sudheesh P.S."/>
            <person name="Schipma M.J."/>
            <person name="Burd H."/>
            <person name="Bhattacharyya A."/>
            <person name="Rhodes L.D."/>
            <person name="Kaul R."/>
            <person name="Strom M.S."/>
        </authorList>
    </citation>
    <scope>NUCLEOTIDE SEQUENCE [LARGE SCALE GENOMIC DNA]</scope>
    <source>
        <strain evidence="11">ATCC 33209 / DSM 20767 / JCM 11484 / NBRC 15589 / NCIMB 2235</strain>
    </source>
</reference>
<sequence>MASAQRRPTFGQWIEGARLRTLPMAVAPVIIGSAAAYHLGSFLLLNAILAAVVALFLQIGVNYANDYSDGIRGTDDVRVGPLRLVGSGVASPKQVKYAAFSTFAVAMVAGLGLVLLSQAWWLLLIGAGCALAAWGYTGGKNPYGYLGLGDVFVFVFFGLVATLGTTYTQAGRLGWEAVIGAVGTGLIAVALLMANNVRDIPTDQEAGKRTLAVRLGDRNARRSYVLFLAIAILLPLVMLGEHPWLLIVLLLVPATLLPSWIMLSGKTRKALIPVLKQTGLINLGFSVLYGLALVLSKGF</sequence>
<keyword evidence="5 8" id="KW-0812">Transmembrane</keyword>
<protein>
    <recommendedName>
        <fullName evidence="8 9">1,4-dihydroxy-2-naphthoate octaprenyltransferase</fullName>
        <shortName evidence="8">DHNA-octaprenyltransferase</shortName>
        <ecNumber evidence="8 9">2.5.1.74</ecNumber>
    </recommendedName>
</protein>
<evidence type="ECO:0000256" key="2">
    <source>
        <dbReference type="ARBA" id="ARBA00022428"/>
    </source>
</evidence>
<keyword evidence="3 8" id="KW-1003">Cell membrane</keyword>
<keyword evidence="7 8" id="KW-0472">Membrane</keyword>
<feature type="transmembrane region" description="Helical" evidence="8">
    <location>
        <begin position="45"/>
        <end position="64"/>
    </location>
</feature>